<gene>
    <name evidence="3" type="ORF">SERLADRAFT_463411</name>
</gene>
<dbReference type="Proteomes" id="UP000008064">
    <property type="component" value="Unassembled WGS sequence"/>
</dbReference>
<name>F8NS81_SERL9</name>
<dbReference type="Pfam" id="PF12152">
    <property type="entry name" value="eIF_4G1"/>
    <property type="match status" value="1"/>
</dbReference>
<dbReference type="RefSeq" id="XP_007316563.1">
    <property type="nucleotide sequence ID" value="XM_007316501.1"/>
</dbReference>
<dbReference type="EMBL" id="GL945432">
    <property type="protein sequence ID" value="EGO26390.1"/>
    <property type="molecule type" value="Genomic_DNA"/>
</dbReference>
<dbReference type="OrthoDB" id="514777at2759"/>
<dbReference type="InterPro" id="IPR022745">
    <property type="entry name" value="eIF4G1_eIF4E-bd"/>
</dbReference>
<evidence type="ECO:0000259" key="2">
    <source>
        <dbReference type="Pfam" id="PF12152"/>
    </source>
</evidence>
<dbReference type="Gene3D" id="1.20.970.30">
    <property type="entry name" value="eIF4G, eIF4E-binding domain"/>
    <property type="match status" value="1"/>
</dbReference>
<dbReference type="SUPFAM" id="SSF101489">
    <property type="entry name" value="Eukaryotic initiation factor 4f subunit eIF4g, eIF4e-binding domain"/>
    <property type="match status" value="1"/>
</dbReference>
<evidence type="ECO:0000256" key="1">
    <source>
        <dbReference type="SAM" id="MobiDB-lite"/>
    </source>
</evidence>
<dbReference type="AlphaFoldDB" id="F8NS81"/>
<feature type="region of interest" description="Disordered" evidence="1">
    <location>
        <begin position="19"/>
        <end position="38"/>
    </location>
</feature>
<dbReference type="HOGENOM" id="CLU_1384911_0_0_1"/>
<reference evidence="4" key="1">
    <citation type="journal article" date="2011" name="Science">
        <title>The plant cell wall-decomposing machinery underlies the functional diversity of forest fungi.</title>
        <authorList>
            <person name="Eastwood D.C."/>
            <person name="Floudas D."/>
            <person name="Binder M."/>
            <person name="Majcherczyk A."/>
            <person name="Schneider P."/>
            <person name="Aerts A."/>
            <person name="Asiegbu F.O."/>
            <person name="Baker S.E."/>
            <person name="Barry K."/>
            <person name="Bendiksby M."/>
            <person name="Blumentritt M."/>
            <person name="Coutinho P.M."/>
            <person name="Cullen D."/>
            <person name="de Vries R.P."/>
            <person name="Gathman A."/>
            <person name="Goodell B."/>
            <person name="Henrissat B."/>
            <person name="Ihrmark K."/>
            <person name="Kauserud H."/>
            <person name="Kohler A."/>
            <person name="LaButti K."/>
            <person name="Lapidus A."/>
            <person name="Lavin J.L."/>
            <person name="Lee Y.-H."/>
            <person name="Lindquist E."/>
            <person name="Lilly W."/>
            <person name="Lucas S."/>
            <person name="Morin E."/>
            <person name="Murat C."/>
            <person name="Oguiza J.A."/>
            <person name="Park J."/>
            <person name="Pisabarro A.G."/>
            <person name="Riley R."/>
            <person name="Rosling A."/>
            <person name="Salamov A."/>
            <person name="Schmidt O."/>
            <person name="Schmutz J."/>
            <person name="Skrede I."/>
            <person name="Stenlid J."/>
            <person name="Wiebenga A."/>
            <person name="Xie X."/>
            <person name="Kuees U."/>
            <person name="Hibbett D.S."/>
            <person name="Hoffmeister D."/>
            <person name="Hoegberg N."/>
            <person name="Martin F."/>
            <person name="Grigoriev I.V."/>
            <person name="Watkinson S.C."/>
        </authorList>
    </citation>
    <scope>NUCLEOTIDE SEQUENCE [LARGE SCALE GENOMIC DNA]</scope>
    <source>
        <strain evidence="4">S7.9</strain>
    </source>
</reference>
<feature type="domain" description="Eukaryotic translation initiation factor 4G1 eIF4E-binding" evidence="2">
    <location>
        <begin position="50"/>
        <end position="101"/>
    </location>
</feature>
<organism evidence="4">
    <name type="scientific">Serpula lacrymans var. lacrymans (strain S7.9)</name>
    <name type="common">Dry rot fungus</name>
    <dbReference type="NCBI Taxonomy" id="578457"/>
    <lineage>
        <taxon>Eukaryota</taxon>
        <taxon>Fungi</taxon>
        <taxon>Dikarya</taxon>
        <taxon>Basidiomycota</taxon>
        <taxon>Agaricomycotina</taxon>
        <taxon>Agaricomycetes</taxon>
        <taxon>Agaricomycetidae</taxon>
        <taxon>Boletales</taxon>
        <taxon>Coniophorineae</taxon>
        <taxon>Serpulaceae</taxon>
        <taxon>Serpula</taxon>
    </lineage>
</organism>
<proteinExistence type="predicted"/>
<accession>F8NS81</accession>
<evidence type="ECO:0000313" key="3">
    <source>
        <dbReference type="EMBL" id="EGO26390.1"/>
    </source>
</evidence>
<sequence>MYTSIGTEVDPMGIDISTTSPLFHGRPRPGPPAMSSSRKDVLVSLPSVYATAQFIQDLGQIKYPDGIKSPEVELNVNAKDGKFRYDRDFLLQFMPLCKEKPNTVPLSPLGLTPVDSLITAHDDSGRHRPMWGTQSKQVEEGNAANKAMRSKRTRTKRGEKPVVHPTQIALDSATTISSSSARSDMLFDSVVPLELKS</sequence>
<evidence type="ECO:0000313" key="4">
    <source>
        <dbReference type="Proteomes" id="UP000008064"/>
    </source>
</evidence>
<dbReference type="KEGG" id="sla:SERLADRAFT_463411"/>
<dbReference type="InterPro" id="IPR036211">
    <property type="entry name" value="eIF4G_eIF4E-bd_sf"/>
</dbReference>
<protein>
    <recommendedName>
        <fullName evidence="2">Eukaryotic translation initiation factor 4G1 eIF4E-binding domain-containing protein</fullName>
    </recommendedName>
</protein>
<dbReference type="GeneID" id="18818549"/>
<feature type="region of interest" description="Disordered" evidence="1">
    <location>
        <begin position="136"/>
        <end position="165"/>
    </location>
</feature>